<evidence type="ECO:0000313" key="2">
    <source>
        <dbReference type="Proteomes" id="UP001642540"/>
    </source>
</evidence>
<name>A0ABP1Q9A8_9HEXA</name>
<proteinExistence type="predicted"/>
<dbReference type="EMBL" id="CAXLJM020000027">
    <property type="protein sequence ID" value="CAL8094412.1"/>
    <property type="molecule type" value="Genomic_DNA"/>
</dbReference>
<gene>
    <name evidence="1" type="ORF">ODALV1_LOCUS8766</name>
</gene>
<sequence>MELFLRQFFNINGRALQHLASLFRDNNAILVFLLVFFVSEWCQCAPAKWEREAYRHRIVGLDSGYPERKIQARYSTTGIDNVEEINLHTKSTINKRATVSSANIPEQLQNSTKEINFDLGNATAVGFAVNGFIRSAENIIRELLISTQGGLLRMIGQVDQGLDRFQKRLQNTSFRLTLSGQKAAAQAYEALPPFVNTVIQRLGTSQTDARTREQFNVQLNEAVNNLRQYRKMFFDAFEEHEHDFHAVFQDRFTQINQYLRVPELPKRQFGWI</sequence>
<organism evidence="1 2">
    <name type="scientific">Orchesella dallaii</name>
    <dbReference type="NCBI Taxonomy" id="48710"/>
    <lineage>
        <taxon>Eukaryota</taxon>
        <taxon>Metazoa</taxon>
        <taxon>Ecdysozoa</taxon>
        <taxon>Arthropoda</taxon>
        <taxon>Hexapoda</taxon>
        <taxon>Collembola</taxon>
        <taxon>Entomobryomorpha</taxon>
        <taxon>Entomobryoidea</taxon>
        <taxon>Orchesellidae</taxon>
        <taxon>Orchesellinae</taxon>
        <taxon>Orchesella</taxon>
    </lineage>
</organism>
<dbReference type="Proteomes" id="UP001642540">
    <property type="component" value="Unassembled WGS sequence"/>
</dbReference>
<comment type="caution">
    <text evidence="1">The sequence shown here is derived from an EMBL/GenBank/DDBJ whole genome shotgun (WGS) entry which is preliminary data.</text>
</comment>
<accession>A0ABP1Q9A8</accession>
<reference evidence="1 2" key="1">
    <citation type="submission" date="2024-08" db="EMBL/GenBank/DDBJ databases">
        <authorList>
            <person name="Cucini C."/>
            <person name="Frati F."/>
        </authorList>
    </citation>
    <scope>NUCLEOTIDE SEQUENCE [LARGE SCALE GENOMIC DNA]</scope>
</reference>
<evidence type="ECO:0000313" key="1">
    <source>
        <dbReference type="EMBL" id="CAL8094412.1"/>
    </source>
</evidence>
<protein>
    <submittedName>
        <fullName evidence="1">Uncharacterized protein</fullName>
    </submittedName>
</protein>
<keyword evidence="2" id="KW-1185">Reference proteome</keyword>